<protein>
    <submittedName>
        <fullName evidence="1">Uncharacterized protein</fullName>
    </submittedName>
</protein>
<keyword evidence="2" id="KW-1185">Reference proteome</keyword>
<accession>A0ACC2TSD5</accession>
<sequence>MALSPPSQSSLVIFLNIHRQVGNLVLPLVFYFLPNKKQNTYLCALTILKTKLDEIFSTLEEEHKETRVQKKKTLFCQGSSLWGVLGNLRADSLRDQQEGPTTRLEGPRSACRYH</sequence>
<evidence type="ECO:0000313" key="1">
    <source>
        <dbReference type="EMBL" id="KAJ9077400.1"/>
    </source>
</evidence>
<proteinExistence type="predicted"/>
<reference evidence="1" key="1">
    <citation type="submission" date="2022-04" db="EMBL/GenBank/DDBJ databases">
        <title>Genome of the entomopathogenic fungus Entomophthora muscae.</title>
        <authorList>
            <person name="Elya C."/>
            <person name="Lovett B.R."/>
            <person name="Lee E."/>
            <person name="Macias A.M."/>
            <person name="Hajek A.E."/>
            <person name="De Bivort B.L."/>
            <person name="Kasson M.T."/>
            <person name="De Fine Licht H.H."/>
            <person name="Stajich J.E."/>
        </authorList>
    </citation>
    <scope>NUCLEOTIDE SEQUENCE</scope>
    <source>
        <strain evidence="1">Berkeley</strain>
    </source>
</reference>
<evidence type="ECO:0000313" key="2">
    <source>
        <dbReference type="Proteomes" id="UP001165960"/>
    </source>
</evidence>
<name>A0ACC2TSD5_9FUNG</name>
<gene>
    <name evidence="1" type="ORF">DSO57_1017024</name>
</gene>
<comment type="caution">
    <text evidence="1">The sequence shown here is derived from an EMBL/GenBank/DDBJ whole genome shotgun (WGS) entry which is preliminary data.</text>
</comment>
<organism evidence="1 2">
    <name type="scientific">Entomophthora muscae</name>
    <dbReference type="NCBI Taxonomy" id="34485"/>
    <lineage>
        <taxon>Eukaryota</taxon>
        <taxon>Fungi</taxon>
        <taxon>Fungi incertae sedis</taxon>
        <taxon>Zoopagomycota</taxon>
        <taxon>Entomophthoromycotina</taxon>
        <taxon>Entomophthoromycetes</taxon>
        <taxon>Entomophthorales</taxon>
        <taxon>Entomophthoraceae</taxon>
        <taxon>Entomophthora</taxon>
    </lineage>
</organism>
<dbReference type="EMBL" id="QTSX02002200">
    <property type="protein sequence ID" value="KAJ9077400.1"/>
    <property type="molecule type" value="Genomic_DNA"/>
</dbReference>
<dbReference type="Proteomes" id="UP001165960">
    <property type="component" value="Unassembled WGS sequence"/>
</dbReference>